<organism evidence="2 3">
    <name type="scientific">Fusarium austroafricanum</name>
    <dbReference type="NCBI Taxonomy" id="2364996"/>
    <lineage>
        <taxon>Eukaryota</taxon>
        <taxon>Fungi</taxon>
        <taxon>Dikarya</taxon>
        <taxon>Ascomycota</taxon>
        <taxon>Pezizomycotina</taxon>
        <taxon>Sordariomycetes</taxon>
        <taxon>Hypocreomycetidae</taxon>
        <taxon>Hypocreales</taxon>
        <taxon>Nectriaceae</taxon>
        <taxon>Fusarium</taxon>
        <taxon>Fusarium concolor species complex</taxon>
    </lineage>
</organism>
<feature type="compositionally biased region" description="Polar residues" evidence="1">
    <location>
        <begin position="282"/>
        <end position="297"/>
    </location>
</feature>
<protein>
    <submittedName>
        <fullName evidence="2">Uncharacterized protein</fullName>
    </submittedName>
</protein>
<dbReference type="EMBL" id="JAADJG010000165">
    <property type="protein sequence ID" value="KAF4452998.1"/>
    <property type="molecule type" value="Genomic_DNA"/>
</dbReference>
<reference evidence="2" key="1">
    <citation type="submission" date="2020-01" db="EMBL/GenBank/DDBJ databases">
        <title>Identification and distribution of gene clusters putatively required for synthesis of sphingolipid metabolism inhibitors in phylogenetically diverse species of the filamentous fungus Fusarium.</title>
        <authorList>
            <person name="Kim H.-S."/>
            <person name="Busman M."/>
            <person name="Brown D.W."/>
            <person name="Divon H."/>
            <person name="Uhlig S."/>
            <person name="Proctor R.H."/>
        </authorList>
    </citation>
    <scope>NUCLEOTIDE SEQUENCE</scope>
    <source>
        <strain evidence="2">NRRL 53441</strain>
    </source>
</reference>
<proteinExistence type="predicted"/>
<accession>A0A8H4KPL7</accession>
<dbReference type="Proteomes" id="UP000605986">
    <property type="component" value="Unassembled WGS sequence"/>
</dbReference>
<dbReference type="AlphaFoldDB" id="A0A8H4KPL7"/>
<sequence length="496" mass="56232">MSSSVRRQQLSTINDDTANALHDGAFMKSVMVSICPAGGHVTFDPILAANPFPTHTEQTPTNFAEAQAALHTPAMDPYVILQFQNLLNSMRLDGMLIANRIEELKRVTSNHSKLLHGEKVSLDQNIDRKRFGDLPKGAQFSQMSPKLDNTIKSLKAVMSQIKTIRKIRKKTRRLRIEASQQKGEPPSDSAISDVEALKQRGKKLEHFTQLIEKEKLAALYEASKLRQEFRKKKRAAAKEEIGNARKNLNAHLRGDGRSCDTGPSEKNKVHQACRDQSKKFEATQQSRDGASSASQLQDAAVTPQILRHEVGSMAKELEEREQKVFAKEQDLEAREKVLCAREQHIITSRIGNHESSTKSSKEREQSAFTRHMDRLETLAHRFPVVDDKNFDLKMMASFADHLGTDESSERFHDFLKSAYTNQWYRVQDVAEKGCDPDDWNCDICENREHQGVICTQVMVTTVNAAKRLRFKFDNAVRANKGSFMGRRWEIKKVQGC</sequence>
<name>A0A8H4KPL7_9HYPO</name>
<evidence type="ECO:0000256" key="1">
    <source>
        <dbReference type="SAM" id="MobiDB-lite"/>
    </source>
</evidence>
<evidence type="ECO:0000313" key="2">
    <source>
        <dbReference type="EMBL" id="KAF4452998.1"/>
    </source>
</evidence>
<comment type="caution">
    <text evidence="2">The sequence shown here is derived from an EMBL/GenBank/DDBJ whole genome shotgun (WGS) entry which is preliminary data.</text>
</comment>
<feature type="region of interest" description="Disordered" evidence="1">
    <location>
        <begin position="236"/>
        <end position="301"/>
    </location>
</feature>
<gene>
    <name evidence="2" type="ORF">F53441_4229</name>
</gene>
<keyword evidence="3" id="KW-1185">Reference proteome</keyword>
<evidence type="ECO:0000313" key="3">
    <source>
        <dbReference type="Proteomes" id="UP000605986"/>
    </source>
</evidence>
<feature type="compositionally biased region" description="Basic and acidic residues" evidence="1">
    <location>
        <begin position="252"/>
        <end position="281"/>
    </location>
</feature>